<comment type="caution">
    <text evidence="2">The sequence shown here is derived from an EMBL/GenBank/DDBJ whole genome shotgun (WGS) entry which is preliminary data.</text>
</comment>
<dbReference type="EMBL" id="AMEZ01000025">
    <property type="protein sequence ID" value="EKY28365.1"/>
    <property type="molecule type" value="Genomic_DNA"/>
</dbReference>
<organism evidence="2 3">
    <name type="scientific">Clostridium celatum DSM 1785</name>
    <dbReference type="NCBI Taxonomy" id="545697"/>
    <lineage>
        <taxon>Bacteria</taxon>
        <taxon>Bacillati</taxon>
        <taxon>Bacillota</taxon>
        <taxon>Clostridia</taxon>
        <taxon>Eubacteriales</taxon>
        <taxon>Clostridiaceae</taxon>
        <taxon>Clostridium</taxon>
    </lineage>
</organism>
<proteinExistence type="predicted"/>
<keyword evidence="1" id="KW-0472">Membrane</keyword>
<evidence type="ECO:0000313" key="2">
    <source>
        <dbReference type="EMBL" id="EKY28365.1"/>
    </source>
</evidence>
<dbReference type="HOGENOM" id="CLU_3307331_0_0_9"/>
<evidence type="ECO:0000256" key="1">
    <source>
        <dbReference type="SAM" id="Phobius"/>
    </source>
</evidence>
<dbReference type="PATRIC" id="fig|545697.3.peg.874"/>
<reference evidence="2 3" key="1">
    <citation type="submission" date="2012-05" db="EMBL/GenBank/DDBJ databases">
        <authorList>
            <person name="Weinstock G."/>
            <person name="Sodergren E."/>
            <person name="Lobos E.A."/>
            <person name="Fulton L."/>
            <person name="Fulton R."/>
            <person name="Courtney L."/>
            <person name="Fronick C."/>
            <person name="O'Laughlin M."/>
            <person name="Godfrey J."/>
            <person name="Wilson R.M."/>
            <person name="Miner T."/>
            <person name="Farmer C."/>
            <person name="Delehaunty K."/>
            <person name="Cordes M."/>
            <person name="Minx P."/>
            <person name="Tomlinson C."/>
            <person name="Chen J."/>
            <person name="Wollam A."/>
            <person name="Pepin K.H."/>
            <person name="Bhonagiri V."/>
            <person name="Zhang X."/>
            <person name="Suruliraj S."/>
            <person name="Warren W."/>
            <person name="Mitreva M."/>
            <person name="Mardis E.R."/>
            <person name="Wilson R.K."/>
        </authorList>
    </citation>
    <scope>NUCLEOTIDE SEQUENCE [LARGE SCALE GENOMIC DNA]</scope>
    <source>
        <strain evidence="2 3">DSM 1785</strain>
    </source>
</reference>
<keyword evidence="1" id="KW-0812">Transmembrane</keyword>
<dbReference type="Proteomes" id="UP000010420">
    <property type="component" value="Unassembled WGS sequence"/>
</dbReference>
<gene>
    <name evidence="2" type="ORF">HMPREF0216_00887</name>
</gene>
<protein>
    <submittedName>
        <fullName evidence="2">Uncharacterized protein</fullName>
    </submittedName>
</protein>
<keyword evidence="1" id="KW-1133">Transmembrane helix</keyword>
<name>L1QKZ6_9CLOT</name>
<evidence type="ECO:0000313" key="3">
    <source>
        <dbReference type="Proteomes" id="UP000010420"/>
    </source>
</evidence>
<keyword evidence="3" id="KW-1185">Reference proteome</keyword>
<dbReference type="AlphaFoldDB" id="L1QKZ6"/>
<feature type="transmembrane region" description="Helical" evidence="1">
    <location>
        <begin position="6"/>
        <end position="24"/>
    </location>
</feature>
<sequence>MKRYLQIVTIILILIIGIFNYGYLIRNKINISSEEVVNK</sequence>
<accession>L1QKZ6</accession>
<dbReference type="STRING" id="545697.HMPREF0216_00887"/>